<evidence type="ECO:0000313" key="3">
    <source>
        <dbReference type="Proteomes" id="UP000238523"/>
    </source>
</evidence>
<dbReference type="PANTHER" id="PTHR42928">
    <property type="entry name" value="TRICARBOXYLATE-BINDING PROTEIN"/>
    <property type="match status" value="1"/>
</dbReference>
<sequence>MITRRNVLLGTTAAISAGLLTRVSDARAAEWPVRPITINIGNAPGGDDDTLSRFLAQTASEELGQPVVIENRAGGSTTVAGNAVAGAKPDGYNILCLITAGLVQTVLRDNLQYGLDDFVPIVEIGGYPLALIVSAKAGITSIDELMAVAKSPDGVTFASGGVGTMGHLTATMFLKEAGGKGVHVSYKNNPEGIQALAGGFTQMIFASAREAALLKDDPNVRVLAVTSPARTTNLPNVPTTAEIGYPQVNSRVWYSYAAPKGVPDEVVTKFSAAIVKGVKDPKFQERFTPLSFQTDIKTGDELTAFLKAEQDKFRKVITENNIRLNN</sequence>
<dbReference type="Gene3D" id="3.40.190.10">
    <property type="entry name" value="Periplasmic binding protein-like II"/>
    <property type="match status" value="1"/>
</dbReference>
<dbReference type="InterPro" id="IPR042100">
    <property type="entry name" value="Bug_dom1"/>
</dbReference>
<dbReference type="PANTHER" id="PTHR42928:SF5">
    <property type="entry name" value="BLR1237 PROTEIN"/>
    <property type="match status" value="1"/>
</dbReference>
<dbReference type="CDD" id="cd07012">
    <property type="entry name" value="PBP2_Bug_TTT"/>
    <property type="match status" value="1"/>
</dbReference>
<comment type="similarity">
    <text evidence="1">Belongs to the UPF0065 (bug) family.</text>
</comment>
<dbReference type="PIRSF" id="PIRSF017082">
    <property type="entry name" value="YflP"/>
    <property type="match status" value="1"/>
</dbReference>
<evidence type="ECO:0000256" key="1">
    <source>
        <dbReference type="ARBA" id="ARBA00006987"/>
    </source>
</evidence>
<proteinExistence type="inferred from homology"/>
<protein>
    <recommendedName>
        <fullName evidence="4">Tripartite tricarboxylate transporter substrate binding protein</fullName>
    </recommendedName>
</protein>
<gene>
    <name evidence="2" type="ORF">CUJ84_Chr003572</name>
</gene>
<dbReference type="SUPFAM" id="SSF53850">
    <property type="entry name" value="Periplasmic binding protein-like II"/>
    <property type="match status" value="1"/>
</dbReference>
<dbReference type="EMBL" id="CP025012">
    <property type="protein sequence ID" value="AUW43907.1"/>
    <property type="molecule type" value="Genomic_DNA"/>
</dbReference>
<organism evidence="2 3">
    <name type="scientific">Rhizobium leguminosarum</name>
    <dbReference type="NCBI Taxonomy" id="384"/>
    <lineage>
        <taxon>Bacteria</taxon>
        <taxon>Pseudomonadati</taxon>
        <taxon>Pseudomonadota</taxon>
        <taxon>Alphaproteobacteria</taxon>
        <taxon>Hyphomicrobiales</taxon>
        <taxon>Rhizobiaceae</taxon>
        <taxon>Rhizobium/Agrobacterium group</taxon>
        <taxon>Rhizobium</taxon>
    </lineage>
</organism>
<dbReference type="Gene3D" id="3.40.190.150">
    <property type="entry name" value="Bordetella uptake gene, domain 1"/>
    <property type="match status" value="1"/>
</dbReference>
<evidence type="ECO:0008006" key="4">
    <source>
        <dbReference type="Google" id="ProtNLM"/>
    </source>
</evidence>
<name>A0A2K9Z6M3_RHILE</name>
<evidence type="ECO:0000313" key="2">
    <source>
        <dbReference type="EMBL" id="AUW43907.1"/>
    </source>
</evidence>
<dbReference type="RefSeq" id="WP_105007019.1">
    <property type="nucleotide sequence ID" value="NZ_CP025012.1"/>
</dbReference>
<accession>A0A2K9Z6M3</accession>
<dbReference type="AlphaFoldDB" id="A0A2K9Z6M3"/>
<dbReference type="InterPro" id="IPR005064">
    <property type="entry name" value="BUG"/>
</dbReference>
<dbReference type="Pfam" id="PF03401">
    <property type="entry name" value="TctC"/>
    <property type="match status" value="1"/>
</dbReference>
<reference evidence="2 3" key="1">
    <citation type="submission" date="2017-11" db="EMBL/GenBank/DDBJ databases">
        <title>Complete genome of Rhizobium leguminosarum Norway, an ineffective micro-symbiont.</title>
        <authorList>
            <person name="Hoffrichter A."/>
            <person name="Liang J."/>
            <person name="Brachmann A."/>
            <person name="Marin M."/>
        </authorList>
    </citation>
    <scope>NUCLEOTIDE SEQUENCE [LARGE SCALE GENOMIC DNA]</scope>
    <source>
        <strain evidence="2 3">Norway</strain>
    </source>
</reference>
<dbReference type="Proteomes" id="UP000238523">
    <property type="component" value="Chromosome"/>
</dbReference>